<evidence type="ECO:0000313" key="2">
    <source>
        <dbReference type="EMBL" id="TDE24938.1"/>
    </source>
</evidence>
<dbReference type="InterPro" id="IPR029068">
    <property type="entry name" value="Glyas_Bleomycin-R_OHBP_Dase"/>
</dbReference>
<protein>
    <submittedName>
        <fullName evidence="2">VOC family protein</fullName>
    </submittedName>
</protein>
<dbReference type="RefSeq" id="WP_132641140.1">
    <property type="nucleotide sequence ID" value="NZ_SMLD01000256.1"/>
</dbReference>
<dbReference type="SUPFAM" id="SSF54593">
    <property type="entry name" value="Glyoxalase/Bleomycin resistance protein/Dihydroxybiphenyl dioxygenase"/>
    <property type="match status" value="2"/>
</dbReference>
<feature type="domain" description="Glyoxalase-like" evidence="1">
    <location>
        <begin position="8"/>
        <end position="116"/>
    </location>
</feature>
<evidence type="ECO:0000259" key="1">
    <source>
        <dbReference type="Pfam" id="PF18029"/>
    </source>
</evidence>
<reference evidence="2 3" key="1">
    <citation type="submission" date="2019-03" db="EMBL/GenBank/DDBJ databases">
        <title>Draft genome sequences of novel Actinobacteria.</title>
        <authorList>
            <person name="Sahin N."/>
            <person name="Ay H."/>
            <person name="Saygin H."/>
        </authorList>
    </citation>
    <scope>NUCLEOTIDE SEQUENCE [LARGE SCALE GENOMIC DNA]</scope>
    <source>
        <strain evidence="2 3">6K102</strain>
    </source>
</reference>
<feature type="domain" description="Glyoxalase-like" evidence="1">
    <location>
        <begin position="132"/>
        <end position="237"/>
    </location>
</feature>
<dbReference type="InterPro" id="IPR041581">
    <property type="entry name" value="Glyoxalase_6"/>
</dbReference>
<accession>A0A4R5E552</accession>
<dbReference type="Gene3D" id="3.10.180.10">
    <property type="entry name" value="2,3-Dihydroxybiphenyl 1,2-Dioxygenase, domain 1"/>
    <property type="match status" value="2"/>
</dbReference>
<name>A0A4R5E552_9ACTN</name>
<evidence type="ECO:0000313" key="3">
    <source>
        <dbReference type="Proteomes" id="UP000295136"/>
    </source>
</evidence>
<dbReference type="PANTHER" id="PTHR35908">
    <property type="entry name" value="HYPOTHETICAL FUSION PROTEIN"/>
    <property type="match status" value="1"/>
</dbReference>
<dbReference type="AlphaFoldDB" id="A0A4R5E552"/>
<proteinExistence type="predicted"/>
<dbReference type="EMBL" id="SMLD01000256">
    <property type="protein sequence ID" value="TDE24938.1"/>
    <property type="molecule type" value="Genomic_DNA"/>
</dbReference>
<keyword evidence="3" id="KW-1185">Reference proteome</keyword>
<gene>
    <name evidence="2" type="ORF">E1295_45305</name>
</gene>
<dbReference type="Pfam" id="PF18029">
    <property type="entry name" value="Glyoxalase_6"/>
    <property type="match status" value="2"/>
</dbReference>
<sequence>MAAQLVALCIDANDPPGLARFWAGVLGWETAGDPRGAVVLLPDDDTGFHIRCLPSQERKTGQNQIHFDLTSTSPDQQRETVDRVLALGGRHIDVGQRPDEGHVVLADPEGNELCVIEAGNRFLADCGFIGALSCDGTQEVGYFWSAALGWPLVWDQDQETAIRSPHGGPKITWGGPPVAPKTGRNRLHFDLAPPAHGDQQAEVDRLIGLGASRAGMGEDEAGRVAMTDPDGNEFCVLAPR</sequence>
<dbReference type="Proteomes" id="UP000295136">
    <property type="component" value="Unassembled WGS sequence"/>
</dbReference>
<dbReference type="PANTHER" id="PTHR35908:SF1">
    <property type="entry name" value="CONSERVED PROTEIN"/>
    <property type="match status" value="1"/>
</dbReference>
<organism evidence="2 3">
    <name type="scientific">Nonomuraea mesophila</name>
    <dbReference type="NCBI Taxonomy" id="2530382"/>
    <lineage>
        <taxon>Bacteria</taxon>
        <taxon>Bacillati</taxon>
        <taxon>Actinomycetota</taxon>
        <taxon>Actinomycetes</taxon>
        <taxon>Streptosporangiales</taxon>
        <taxon>Streptosporangiaceae</taxon>
        <taxon>Nonomuraea</taxon>
    </lineage>
</organism>
<dbReference type="CDD" id="cd06587">
    <property type="entry name" value="VOC"/>
    <property type="match status" value="2"/>
</dbReference>
<comment type="caution">
    <text evidence="2">The sequence shown here is derived from an EMBL/GenBank/DDBJ whole genome shotgun (WGS) entry which is preliminary data.</text>
</comment>